<sequence>MEYIKLYLCGDVMIGRSFNKLFKNKPNYNIWGDTINIIKNGNFFGINLETTITEYNEKFPDKVFNFKLLPEYSKILKKGGVTYANIANNHILDYKEKGLTDTISILDKLQIQHSGAGIITDSMRPAIFKINNVTIGIVSASDHPEEFKANNNRKGINFMNINAIDKWNQYINSIIKVRPQVDILIFSMHHGYNYVDNIPENTIKFFHKLIDSGVDIIHGHSAHHVLPIDHYKNGYIFYSMGDFIDDYVVDKYYRNDLSFLAEINIVNKIIDNIKIYPTKITITVNDNDILTPQVNLLDKSDPDYKLVITRTNYNAMNGGNNWKKKYMKYKKKINNLNY</sequence>
<evidence type="ECO:0000256" key="1">
    <source>
        <dbReference type="ARBA" id="ARBA00005662"/>
    </source>
</evidence>
<comment type="similarity">
    <text evidence="1">Belongs to the CapA family.</text>
</comment>
<name>A0A3G4ZTU9_9VIRU</name>
<proteinExistence type="inferred from homology"/>
<dbReference type="Pfam" id="PF09587">
    <property type="entry name" value="PGA_cap"/>
    <property type="match status" value="1"/>
</dbReference>
<feature type="domain" description="Capsule synthesis protein CapA" evidence="2">
    <location>
        <begin position="5"/>
        <end position="247"/>
    </location>
</feature>
<dbReference type="CDD" id="cd07381">
    <property type="entry name" value="MPP_CapA"/>
    <property type="match status" value="1"/>
</dbReference>
<accession>A0A3G4ZTU9</accession>
<dbReference type="InterPro" id="IPR019079">
    <property type="entry name" value="Capsule_synth_CapA"/>
</dbReference>
<dbReference type="SUPFAM" id="SSF56300">
    <property type="entry name" value="Metallo-dependent phosphatases"/>
    <property type="match status" value="1"/>
</dbReference>
<dbReference type="InterPro" id="IPR052169">
    <property type="entry name" value="CW_Biosynth-Accessory"/>
</dbReference>
<evidence type="ECO:0000259" key="2">
    <source>
        <dbReference type="SMART" id="SM00854"/>
    </source>
</evidence>
<dbReference type="EMBL" id="MK072074">
    <property type="protein sequence ID" value="AYV78322.1"/>
    <property type="molecule type" value="Genomic_DNA"/>
</dbReference>
<dbReference type="Gene3D" id="3.60.21.10">
    <property type="match status" value="1"/>
</dbReference>
<dbReference type="PANTHER" id="PTHR33393">
    <property type="entry name" value="POLYGLUTAMINE SYNTHESIS ACCESSORY PROTEIN RV0574C-RELATED"/>
    <property type="match status" value="1"/>
</dbReference>
<organism evidence="3">
    <name type="scientific">Edafosvirus sp</name>
    <dbReference type="NCBI Taxonomy" id="2487765"/>
    <lineage>
        <taxon>Viruses</taxon>
        <taxon>Varidnaviria</taxon>
        <taxon>Bamfordvirae</taxon>
        <taxon>Nucleocytoviricota</taxon>
        <taxon>Megaviricetes</taxon>
        <taxon>Imitervirales</taxon>
        <taxon>Mimiviridae</taxon>
        <taxon>Klosneuvirinae</taxon>
    </lineage>
</organism>
<dbReference type="PANTHER" id="PTHR33393:SF11">
    <property type="entry name" value="POLYGLUTAMINE SYNTHESIS ACCESSORY PROTEIN RV0574C-RELATED"/>
    <property type="match status" value="1"/>
</dbReference>
<dbReference type="SMART" id="SM00854">
    <property type="entry name" value="PGA_cap"/>
    <property type="match status" value="1"/>
</dbReference>
<reference evidence="3" key="1">
    <citation type="submission" date="2018-10" db="EMBL/GenBank/DDBJ databases">
        <title>Hidden diversity of soil giant viruses.</title>
        <authorList>
            <person name="Schulz F."/>
            <person name="Alteio L."/>
            <person name="Goudeau D."/>
            <person name="Ryan E.M."/>
            <person name="Malmstrom R.R."/>
            <person name="Blanchard J."/>
            <person name="Woyke T."/>
        </authorList>
    </citation>
    <scope>NUCLEOTIDE SEQUENCE</scope>
    <source>
        <strain evidence="3">EDV1</strain>
    </source>
</reference>
<evidence type="ECO:0000313" key="3">
    <source>
        <dbReference type="EMBL" id="AYV78322.1"/>
    </source>
</evidence>
<gene>
    <name evidence="3" type="ORF">Edafosvirus9_36</name>
</gene>
<protein>
    <recommendedName>
        <fullName evidence="2">Capsule synthesis protein CapA domain-containing protein</fullName>
    </recommendedName>
</protein>
<dbReference type="InterPro" id="IPR029052">
    <property type="entry name" value="Metallo-depent_PP-like"/>
</dbReference>